<comment type="caution">
    <text evidence="1">The sequence shown here is derived from an EMBL/GenBank/DDBJ whole genome shotgun (WGS) entry which is preliminary data.</text>
</comment>
<dbReference type="EMBL" id="LOHS01000108">
    <property type="protein sequence ID" value="OAH11502.1"/>
    <property type="molecule type" value="Genomic_DNA"/>
</dbReference>
<reference evidence="1 2" key="1">
    <citation type="submission" date="2015-12" db="EMBL/GenBank/DDBJ databases">
        <title>Genome sequence of Streptomyces sp. G25.</title>
        <authorList>
            <person name="Poehlein A."/>
            <person name="Roettig A."/>
            <person name="Hiessl S."/>
            <person name="Hauschild P."/>
            <person name="Schauer J."/>
            <person name="Madkour M.H."/>
            <person name="Al-Ansari A.M."/>
            <person name="Almakishah N.H."/>
            <person name="Steinbuechel A."/>
            <person name="Daniel R."/>
        </authorList>
    </citation>
    <scope>NUCLEOTIDE SEQUENCE [LARGE SCALE GENOMIC DNA]</scope>
    <source>
        <strain evidence="2">G25(2015)</strain>
    </source>
</reference>
<evidence type="ECO:0000313" key="2">
    <source>
        <dbReference type="Proteomes" id="UP000077381"/>
    </source>
</evidence>
<evidence type="ECO:0000313" key="1">
    <source>
        <dbReference type="EMBL" id="OAH11502.1"/>
    </source>
</evidence>
<evidence type="ECO:0008006" key="3">
    <source>
        <dbReference type="Google" id="ProtNLM"/>
    </source>
</evidence>
<dbReference type="PATRIC" id="fig|1716141.3.peg.5441"/>
<name>A0A177HKI8_9ACTN</name>
<keyword evidence="2" id="KW-1185">Reference proteome</keyword>
<dbReference type="STRING" id="1716141.STSP_51750"/>
<protein>
    <recommendedName>
        <fullName evidence="3">Hydroxyquinol 1,2-dioxygenase</fullName>
    </recommendedName>
</protein>
<accession>A0A177HKI8</accession>
<sequence>MTQTSPAQGGAVQHASYSTTFGSLTAYEKGGVELIADDARHYAFSNIFEVAAKMPAWDRVAVAKNWEYVLETVRAEGTSPWYTASHDEFALCMDDSGSEVLVELVKLDSPVVAEGDEGAVLLEGEPAGRRMGRIHLKRGHQALLPKGSAYRFVKDGAPGVLLLQTIGGPLSQYRWAEICQTV</sequence>
<dbReference type="RefSeq" id="WP_067282545.1">
    <property type="nucleotide sequence ID" value="NZ_LOHS01000108.1"/>
</dbReference>
<dbReference type="Proteomes" id="UP000077381">
    <property type="component" value="Unassembled WGS sequence"/>
</dbReference>
<dbReference type="AlphaFoldDB" id="A0A177HKI8"/>
<organism evidence="1 2">
    <name type="scientific">Streptomyces jeddahensis</name>
    <dbReference type="NCBI Taxonomy" id="1716141"/>
    <lineage>
        <taxon>Bacteria</taxon>
        <taxon>Bacillati</taxon>
        <taxon>Actinomycetota</taxon>
        <taxon>Actinomycetes</taxon>
        <taxon>Kitasatosporales</taxon>
        <taxon>Streptomycetaceae</taxon>
        <taxon>Streptomyces</taxon>
    </lineage>
</organism>
<gene>
    <name evidence="1" type="ORF">STSP_51750</name>
</gene>
<dbReference type="OrthoDB" id="8442236at2"/>
<proteinExistence type="predicted"/>